<evidence type="ECO:0000313" key="11">
    <source>
        <dbReference type="Proteomes" id="UP000275356"/>
    </source>
</evidence>
<evidence type="ECO:0000256" key="1">
    <source>
        <dbReference type="ARBA" id="ARBA00004651"/>
    </source>
</evidence>
<dbReference type="RefSeq" id="WP_245967987.1">
    <property type="nucleotide sequence ID" value="NZ_RKHQ01000001.1"/>
</dbReference>
<evidence type="ECO:0000256" key="3">
    <source>
        <dbReference type="ARBA" id="ARBA00022475"/>
    </source>
</evidence>
<comment type="subcellular location">
    <subcellularLocation>
        <location evidence="1">Cell membrane</location>
        <topology evidence="1">Multi-pass membrane protein</topology>
    </subcellularLocation>
</comment>
<dbReference type="Proteomes" id="UP000275356">
    <property type="component" value="Unassembled WGS sequence"/>
</dbReference>
<dbReference type="InterPro" id="IPR051311">
    <property type="entry name" value="DedA_domain"/>
</dbReference>
<evidence type="ECO:0000256" key="6">
    <source>
        <dbReference type="ARBA" id="ARBA00023136"/>
    </source>
</evidence>
<evidence type="ECO:0000259" key="9">
    <source>
        <dbReference type="Pfam" id="PF09335"/>
    </source>
</evidence>
<evidence type="ECO:0000256" key="5">
    <source>
        <dbReference type="ARBA" id="ARBA00022989"/>
    </source>
</evidence>
<dbReference type="EMBL" id="RKHQ01000001">
    <property type="protein sequence ID" value="ROR97380.1"/>
    <property type="molecule type" value="Genomic_DNA"/>
</dbReference>
<feature type="compositionally biased region" description="Basic and acidic residues" evidence="7">
    <location>
        <begin position="213"/>
        <end position="228"/>
    </location>
</feature>
<evidence type="ECO:0000256" key="8">
    <source>
        <dbReference type="SAM" id="Phobius"/>
    </source>
</evidence>
<comment type="similarity">
    <text evidence="2">Belongs to the DedA family.</text>
</comment>
<organism evidence="10 11">
    <name type="scientific">Salana multivorans</name>
    <dbReference type="NCBI Taxonomy" id="120377"/>
    <lineage>
        <taxon>Bacteria</taxon>
        <taxon>Bacillati</taxon>
        <taxon>Actinomycetota</taxon>
        <taxon>Actinomycetes</taxon>
        <taxon>Micrococcales</taxon>
        <taxon>Beutenbergiaceae</taxon>
        <taxon>Salana</taxon>
    </lineage>
</organism>
<gene>
    <name evidence="10" type="ORF">EDD28_1978</name>
</gene>
<keyword evidence="3" id="KW-1003">Cell membrane</keyword>
<reference evidence="10 11" key="1">
    <citation type="submission" date="2018-11" db="EMBL/GenBank/DDBJ databases">
        <title>Sequencing the genomes of 1000 actinobacteria strains.</title>
        <authorList>
            <person name="Klenk H.-P."/>
        </authorList>
    </citation>
    <scope>NUCLEOTIDE SEQUENCE [LARGE SCALE GENOMIC DNA]</scope>
    <source>
        <strain evidence="10 11">DSM 13521</strain>
    </source>
</reference>
<dbReference type="AlphaFoldDB" id="A0A3N2DC68"/>
<keyword evidence="11" id="KW-1185">Reference proteome</keyword>
<sequence length="245" mass="25808">MNPIAAFQDVIDGIQDLVVGAADEWWVLALLYAFCTIDGFFPPIPSESIVIALAALAVHAQTVPLWLIFLIAAAGALTGDLIAFGIGRRIPVRTARLFRSERGQAMLDWAETRLARSGGSFILSARYVPVGRVAVNMTAGAVGFPLRRFLLFDALASLLWAGFGIVIGTVAGRLLGDRPLVSMGVGILVGIGLGWVIDRVLARLGLGGAELERPAARGDDSRDGEPGARPDAVPEPVDGGEEARG</sequence>
<dbReference type="PANTHER" id="PTHR42709">
    <property type="entry name" value="ALKALINE PHOSPHATASE LIKE PROTEIN"/>
    <property type="match status" value="1"/>
</dbReference>
<name>A0A3N2DC68_9MICO</name>
<evidence type="ECO:0000256" key="4">
    <source>
        <dbReference type="ARBA" id="ARBA00022692"/>
    </source>
</evidence>
<protein>
    <submittedName>
        <fullName evidence="10">Membrane protein DedA with SNARE-associated domain</fullName>
    </submittedName>
</protein>
<keyword evidence="4 8" id="KW-0812">Transmembrane</keyword>
<feature type="domain" description="VTT" evidence="9">
    <location>
        <begin position="44"/>
        <end position="168"/>
    </location>
</feature>
<comment type="caution">
    <text evidence="10">The sequence shown here is derived from an EMBL/GenBank/DDBJ whole genome shotgun (WGS) entry which is preliminary data.</text>
</comment>
<keyword evidence="6 8" id="KW-0472">Membrane</keyword>
<dbReference type="InterPro" id="IPR032816">
    <property type="entry name" value="VTT_dom"/>
</dbReference>
<dbReference type="PANTHER" id="PTHR42709:SF6">
    <property type="entry name" value="UNDECAPRENYL PHOSPHATE TRANSPORTER A"/>
    <property type="match status" value="1"/>
</dbReference>
<dbReference type="GO" id="GO:0005886">
    <property type="term" value="C:plasma membrane"/>
    <property type="evidence" value="ECO:0007669"/>
    <property type="project" value="UniProtKB-SubCell"/>
</dbReference>
<keyword evidence="5 8" id="KW-1133">Transmembrane helix</keyword>
<proteinExistence type="inferred from homology"/>
<feature type="transmembrane region" description="Helical" evidence="8">
    <location>
        <begin position="65"/>
        <end position="86"/>
    </location>
</feature>
<feature type="transmembrane region" description="Helical" evidence="8">
    <location>
        <begin position="180"/>
        <end position="197"/>
    </location>
</feature>
<feature type="region of interest" description="Disordered" evidence="7">
    <location>
        <begin position="213"/>
        <end position="245"/>
    </location>
</feature>
<dbReference type="Pfam" id="PF09335">
    <property type="entry name" value="VTT_dom"/>
    <property type="match status" value="1"/>
</dbReference>
<evidence type="ECO:0000313" key="10">
    <source>
        <dbReference type="EMBL" id="ROR97380.1"/>
    </source>
</evidence>
<feature type="transmembrane region" description="Helical" evidence="8">
    <location>
        <begin position="150"/>
        <end position="174"/>
    </location>
</feature>
<accession>A0A3N2DC68</accession>
<evidence type="ECO:0000256" key="7">
    <source>
        <dbReference type="SAM" id="MobiDB-lite"/>
    </source>
</evidence>
<evidence type="ECO:0000256" key="2">
    <source>
        <dbReference type="ARBA" id="ARBA00010792"/>
    </source>
</evidence>